<gene>
    <name evidence="3" type="ORF">OHA16_34925</name>
</gene>
<feature type="domain" description="Endonuclease/exonuclease/phosphatase" evidence="2">
    <location>
        <begin position="118"/>
        <end position="351"/>
    </location>
</feature>
<dbReference type="InterPro" id="IPR036691">
    <property type="entry name" value="Endo/exonu/phosph_ase_sf"/>
</dbReference>
<dbReference type="RefSeq" id="WP_328958277.1">
    <property type="nucleotide sequence ID" value="NZ_CP108110.1"/>
</dbReference>
<organism evidence="3 4">
    <name type="scientific">Kitasatospora purpeofusca</name>
    <dbReference type="NCBI Taxonomy" id="67352"/>
    <lineage>
        <taxon>Bacteria</taxon>
        <taxon>Bacillati</taxon>
        <taxon>Actinomycetota</taxon>
        <taxon>Actinomycetes</taxon>
        <taxon>Kitasatosporales</taxon>
        <taxon>Streptomycetaceae</taxon>
        <taxon>Kitasatospora</taxon>
    </lineage>
</organism>
<keyword evidence="1" id="KW-0812">Transmembrane</keyword>
<proteinExistence type="predicted"/>
<dbReference type="Pfam" id="PF03372">
    <property type="entry name" value="Exo_endo_phos"/>
    <property type="match status" value="1"/>
</dbReference>
<sequence length="384" mass="42767">MDPDSVSPRSRHSTGVRLLVAATALWAAFLALDLLANGRWWFWLIPGLAPPLLFLAVPVTLLALAWTLPAAGSGLRRWLVPTAVLLLVAALPRTGLNWSAPAPGSAAAPAGPGIRVFSWNTEYWDTTDDPDAFYRFLHAQDADVYLLQEYLAWVRGTHTQIDELDRIRREFPGYQVVAAGELVTLSRFPVLATPAVGPAVAADAPWSEVFTRRKVLRTDLDVRGRAVSFYNVHIPVQVDTRESVFGRAFYRVVREADAARREQFAALERDTAANSRPLLVAGDFNTSPAMGDLDRLRARLHDARAASGDLYPGSWGGILGADWWRLDWAFTNDGAAVDHYAFVDDRGMSDHRGQQLRISLPHRGQDRCRWHVLESWCARHPRHP</sequence>
<keyword evidence="4" id="KW-1185">Reference proteome</keyword>
<evidence type="ECO:0000313" key="4">
    <source>
        <dbReference type="Proteomes" id="UP001432222"/>
    </source>
</evidence>
<dbReference type="EMBL" id="CP108110">
    <property type="protein sequence ID" value="WUQ87720.1"/>
    <property type="molecule type" value="Genomic_DNA"/>
</dbReference>
<dbReference type="InterPro" id="IPR005135">
    <property type="entry name" value="Endo/exonuclease/phosphatase"/>
</dbReference>
<accession>A0ABZ1UBD9</accession>
<dbReference type="Proteomes" id="UP001432222">
    <property type="component" value="Chromosome"/>
</dbReference>
<feature type="transmembrane region" description="Helical" evidence="1">
    <location>
        <begin position="16"/>
        <end position="35"/>
    </location>
</feature>
<protein>
    <submittedName>
        <fullName evidence="3">Endonuclease/exonuclease/phosphatase family protein</fullName>
    </submittedName>
</protein>
<evidence type="ECO:0000259" key="2">
    <source>
        <dbReference type="Pfam" id="PF03372"/>
    </source>
</evidence>
<keyword evidence="3" id="KW-0540">Nuclease</keyword>
<keyword evidence="1" id="KW-0472">Membrane</keyword>
<feature type="transmembrane region" description="Helical" evidence="1">
    <location>
        <begin position="41"/>
        <end position="66"/>
    </location>
</feature>
<keyword evidence="3" id="KW-0255">Endonuclease</keyword>
<dbReference type="SUPFAM" id="SSF56219">
    <property type="entry name" value="DNase I-like"/>
    <property type="match status" value="1"/>
</dbReference>
<dbReference type="Gene3D" id="3.60.10.10">
    <property type="entry name" value="Endonuclease/exonuclease/phosphatase"/>
    <property type="match status" value="1"/>
</dbReference>
<name>A0ABZ1UBD9_9ACTN</name>
<keyword evidence="3" id="KW-0378">Hydrolase</keyword>
<reference evidence="3" key="1">
    <citation type="submission" date="2022-10" db="EMBL/GenBank/DDBJ databases">
        <title>The complete genomes of actinobacterial strains from the NBC collection.</title>
        <authorList>
            <person name="Joergensen T.S."/>
            <person name="Alvarez Arevalo M."/>
            <person name="Sterndorff E.B."/>
            <person name="Faurdal D."/>
            <person name="Vuksanovic O."/>
            <person name="Mourched A.-S."/>
            <person name="Charusanti P."/>
            <person name="Shaw S."/>
            <person name="Blin K."/>
            <person name="Weber T."/>
        </authorList>
    </citation>
    <scope>NUCLEOTIDE SEQUENCE</scope>
    <source>
        <strain evidence="3">NBC_00222</strain>
    </source>
</reference>
<evidence type="ECO:0000313" key="3">
    <source>
        <dbReference type="EMBL" id="WUQ87720.1"/>
    </source>
</evidence>
<keyword evidence="1" id="KW-1133">Transmembrane helix</keyword>
<dbReference type="GO" id="GO:0004519">
    <property type="term" value="F:endonuclease activity"/>
    <property type="evidence" value="ECO:0007669"/>
    <property type="project" value="UniProtKB-KW"/>
</dbReference>
<evidence type="ECO:0000256" key="1">
    <source>
        <dbReference type="SAM" id="Phobius"/>
    </source>
</evidence>